<dbReference type="AlphaFoldDB" id="A0A2P9HRA9"/>
<organism evidence="2 3">
    <name type="scientific">Ochrobactrum soli</name>
    <dbReference type="NCBI Taxonomy" id="2448455"/>
    <lineage>
        <taxon>Bacteria</taxon>
        <taxon>Pseudomonadati</taxon>
        <taxon>Pseudomonadota</taxon>
        <taxon>Alphaproteobacteria</taxon>
        <taxon>Hyphomicrobiales</taxon>
        <taxon>Brucellaceae</taxon>
        <taxon>Brucella/Ochrobactrum group</taxon>
        <taxon>Ochrobactrum</taxon>
    </lineage>
</organism>
<evidence type="ECO:0000313" key="2">
    <source>
        <dbReference type="EMBL" id="SPL66674.1"/>
    </source>
</evidence>
<accession>A0A2P9HRA9</accession>
<evidence type="ECO:0000313" key="3">
    <source>
        <dbReference type="Proteomes" id="UP000246073"/>
    </source>
</evidence>
<dbReference type="Proteomes" id="UP000246073">
    <property type="component" value="Unassembled WGS sequence"/>
</dbReference>
<sequence length="39" mass="4479">MLLWRLMQSRTAIPQAPSSEGEPRQPVILPDESRFNVDI</sequence>
<name>A0A2P9HRA9_9HYPH</name>
<proteinExistence type="predicted"/>
<gene>
    <name evidence="2" type="ORF">OHAE_2541</name>
</gene>
<dbReference type="EMBL" id="OOFM01000005">
    <property type="protein sequence ID" value="SPL66674.1"/>
    <property type="molecule type" value="Genomic_DNA"/>
</dbReference>
<reference evidence="3" key="1">
    <citation type="submission" date="2017-12" db="EMBL/GenBank/DDBJ databases">
        <authorList>
            <person name="Diaz M."/>
        </authorList>
    </citation>
    <scope>NUCLEOTIDE SEQUENCE [LARGE SCALE GENOMIC DNA]</scope>
    <source>
        <strain evidence="3">FI11154</strain>
    </source>
</reference>
<evidence type="ECO:0000256" key="1">
    <source>
        <dbReference type="SAM" id="MobiDB-lite"/>
    </source>
</evidence>
<protein>
    <submittedName>
        <fullName evidence="2">Uncharacterized protein</fullName>
    </submittedName>
</protein>
<feature type="region of interest" description="Disordered" evidence="1">
    <location>
        <begin position="12"/>
        <end position="39"/>
    </location>
</feature>